<dbReference type="Proteomes" id="UP000305282">
    <property type="component" value="Unassembled WGS sequence"/>
</dbReference>
<dbReference type="PANTHER" id="PTHR47354">
    <property type="entry name" value="NADH OXIDOREDUCTASE HCR"/>
    <property type="match status" value="1"/>
</dbReference>
<keyword evidence="6" id="KW-0479">Metal-binding</keyword>
<dbReference type="GO" id="GO:0046872">
    <property type="term" value="F:metal ion binding"/>
    <property type="evidence" value="ECO:0007669"/>
    <property type="project" value="UniProtKB-KW"/>
</dbReference>
<dbReference type="Gene3D" id="2.40.30.10">
    <property type="entry name" value="Translation factors"/>
    <property type="match status" value="1"/>
</dbReference>
<dbReference type="PANTHER" id="PTHR47354:SF8">
    <property type="entry name" value="1,2-PHENYLACETYL-COA EPOXIDASE, SUBUNIT E"/>
    <property type="match status" value="1"/>
</dbReference>
<comment type="cofactor">
    <cofactor evidence="1">
        <name>FAD</name>
        <dbReference type="ChEBI" id="CHEBI:57692"/>
    </cofactor>
</comment>
<dbReference type="SUPFAM" id="SSF52343">
    <property type="entry name" value="Ferredoxin reductase-like, C-terminal NADP-linked domain"/>
    <property type="match status" value="1"/>
</dbReference>
<evidence type="ECO:0000256" key="7">
    <source>
        <dbReference type="ARBA" id="ARBA00022827"/>
    </source>
</evidence>
<dbReference type="PROSITE" id="PS51384">
    <property type="entry name" value="FAD_FR"/>
    <property type="match status" value="1"/>
</dbReference>
<feature type="domain" description="FAD-binding FR-type" evidence="15">
    <location>
        <begin position="232"/>
        <end position="332"/>
    </location>
</feature>
<evidence type="ECO:0000256" key="12">
    <source>
        <dbReference type="ARBA" id="ARBA00023136"/>
    </source>
</evidence>
<dbReference type="Pfam" id="PF01794">
    <property type="entry name" value="Ferric_reduct"/>
    <property type="match status" value="1"/>
</dbReference>
<keyword evidence="4 14" id="KW-0812">Transmembrane</keyword>
<evidence type="ECO:0000256" key="13">
    <source>
        <dbReference type="SAM" id="MobiDB-lite"/>
    </source>
</evidence>
<keyword evidence="8 14" id="KW-1133">Transmembrane helix</keyword>
<dbReference type="GO" id="GO:0016020">
    <property type="term" value="C:membrane"/>
    <property type="evidence" value="ECO:0007669"/>
    <property type="project" value="UniProtKB-SubCell"/>
</dbReference>
<reference evidence="16 17" key="1">
    <citation type="submission" date="2019-04" db="EMBL/GenBank/DDBJ databases">
        <title>Draft genome sequences for three unisolated Alnus-infective Frankia Sp+ strains, AgTrS, AiOr and AvVan, the first sequenced Frankia strains able to sporulate in-planta.</title>
        <authorList>
            <person name="Bethencourt L."/>
            <person name="Vautrin F."/>
            <person name="Taib N."/>
            <person name="Dubost A."/>
            <person name="Castro-Garcia L."/>
            <person name="Imbaud O."/>
            <person name="Abrouk D."/>
            <person name="Fournier P."/>
            <person name="Briolay J."/>
            <person name="Nguyen A."/>
            <person name="Normand P."/>
            <person name="Fernandez M.P."/>
            <person name="Brochier-Armanet C."/>
            <person name="Herrera-Belaroussi A."/>
        </authorList>
    </citation>
    <scope>NUCLEOTIDE SEQUENCE [LARGE SCALE GENOMIC DNA]</scope>
    <source>
        <strain evidence="16 17">AvVan</strain>
    </source>
</reference>
<evidence type="ECO:0000256" key="3">
    <source>
        <dbReference type="ARBA" id="ARBA00022630"/>
    </source>
</evidence>
<dbReference type="InterPro" id="IPR001433">
    <property type="entry name" value="OxRdtase_FAD/NAD-bd"/>
</dbReference>
<dbReference type="Pfam" id="PF08022">
    <property type="entry name" value="FAD_binding_8"/>
    <property type="match status" value="1"/>
</dbReference>
<keyword evidence="9" id="KW-0560">Oxidoreductase</keyword>
<dbReference type="InterPro" id="IPR050415">
    <property type="entry name" value="MRET"/>
</dbReference>
<evidence type="ECO:0000256" key="5">
    <source>
        <dbReference type="ARBA" id="ARBA00022714"/>
    </source>
</evidence>
<dbReference type="OrthoDB" id="9801223at2"/>
<dbReference type="InterPro" id="IPR039261">
    <property type="entry name" value="FNR_nucleotide-bd"/>
</dbReference>
<feature type="transmembrane region" description="Helical" evidence="14">
    <location>
        <begin position="173"/>
        <end position="193"/>
    </location>
</feature>
<gene>
    <name evidence="16" type="ORF">E7Y31_07340</name>
</gene>
<dbReference type="AlphaFoldDB" id="A0A4S5ESN3"/>
<keyword evidence="12 14" id="KW-0472">Membrane</keyword>
<dbReference type="SUPFAM" id="SSF63380">
    <property type="entry name" value="Riboflavin synthase domain-like"/>
    <property type="match status" value="1"/>
</dbReference>
<dbReference type="GO" id="GO:0050660">
    <property type="term" value="F:flavin adenine dinucleotide binding"/>
    <property type="evidence" value="ECO:0007669"/>
    <property type="project" value="TreeGrafter"/>
</dbReference>
<evidence type="ECO:0000256" key="10">
    <source>
        <dbReference type="ARBA" id="ARBA00023004"/>
    </source>
</evidence>
<evidence type="ECO:0000256" key="11">
    <source>
        <dbReference type="ARBA" id="ARBA00023014"/>
    </source>
</evidence>
<evidence type="ECO:0000256" key="2">
    <source>
        <dbReference type="ARBA" id="ARBA00004141"/>
    </source>
</evidence>
<feature type="transmembrane region" description="Helical" evidence="14">
    <location>
        <begin position="106"/>
        <end position="125"/>
    </location>
</feature>
<evidence type="ECO:0000256" key="1">
    <source>
        <dbReference type="ARBA" id="ARBA00001974"/>
    </source>
</evidence>
<evidence type="ECO:0000256" key="6">
    <source>
        <dbReference type="ARBA" id="ARBA00022723"/>
    </source>
</evidence>
<dbReference type="CDD" id="cd06198">
    <property type="entry name" value="FNR_like_3"/>
    <property type="match status" value="1"/>
</dbReference>
<evidence type="ECO:0000256" key="9">
    <source>
        <dbReference type="ARBA" id="ARBA00023002"/>
    </source>
</evidence>
<comment type="caution">
    <text evidence="16">The sequence shown here is derived from an EMBL/GenBank/DDBJ whole genome shotgun (WGS) entry which is preliminary data.</text>
</comment>
<dbReference type="RefSeq" id="WP_136447507.1">
    <property type="nucleotide sequence ID" value="NZ_SSXH01000121.1"/>
</dbReference>
<proteinExistence type="predicted"/>
<keyword evidence="17" id="KW-1185">Reference proteome</keyword>
<feature type="transmembrane region" description="Helical" evidence="14">
    <location>
        <begin position="213"/>
        <end position="230"/>
    </location>
</feature>
<keyword evidence="11" id="KW-0411">Iron-sulfur</keyword>
<keyword evidence="7" id="KW-0274">FAD</keyword>
<comment type="subcellular location">
    <subcellularLocation>
        <location evidence="2">Membrane</location>
        <topology evidence="2">Multi-pass membrane protein</topology>
    </subcellularLocation>
</comment>
<keyword evidence="3" id="KW-0285">Flavoprotein</keyword>
<feature type="transmembrane region" description="Helical" evidence="14">
    <location>
        <begin position="137"/>
        <end position="161"/>
    </location>
</feature>
<evidence type="ECO:0000313" key="16">
    <source>
        <dbReference type="EMBL" id="THJ75132.1"/>
    </source>
</evidence>
<dbReference type="Gene3D" id="3.40.50.80">
    <property type="entry name" value="Nucleotide-binding domain of ferredoxin-NADP reductase (FNR) module"/>
    <property type="match status" value="1"/>
</dbReference>
<dbReference type="Pfam" id="PF00175">
    <property type="entry name" value="NAD_binding_1"/>
    <property type="match status" value="1"/>
</dbReference>
<name>A0A4S5ESN3_9ACTN</name>
<feature type="transmembrane region" description="Helical" evidence="14">
    <location>
        <begin position="64"/>
        <end position="85"/>
    </location>
</feature>
<sequence length="460" mass="48955">MPTTAMRPPPSPPGPPPPATVRPSSRGSAAALIVLAGLNLGAVAAVALHGTAFAGAGTAGLFTWAGRVAGLLAEVLLVGQFLLAARIPWLERSVGQDVLLRWHRTLGQILLVAVCAHPLLLAAGYGGARLSGFLPQAYTLATTYLSATAGAVVIVVVAALSVAAARRRLRYEIWYAIHLATYAAVVLAFGHQLSAGRDLAGSPVITLWWKGQLVITAACLVMFRLGLPLVRSARHQLRVSAVVPEAPDVVSIYLCGRRLDRLPAVGGQFFQWRFLSPDAWWEAHPYSLSASPTPQQLRITVGLVGDGTERLTRLAPGTRVLVEGPYGTFTADTLTTPKVLLIGAGLGITPVRALLEELPRRVDVTLLHRVGVPDEAVLVDELSSLIRSRRGRAHLITGPRGSSDDPQRPMGPAHLRRLVPDITRREVYLCGPPGFCTATTASLRQLGVPAARIHQEAFAL</sequence>
<evidence type="ECO:0000259" key="15">
    <source>
        <dbReference type="PROSITE" id="PS51384"/>
    </source>
</evidence>
<organism evidence="16 17">
    <name type="scientific">Candidatus Frankia alpina</name>
    <dbReference type="NCBI Taxonomy" id="2699483"/>
    <lineage>
        <taxon>Bacteria</taxon>
        <taxon>Bacillati</taxon>
        <taxon>Actinomycetota</taxon>
        <taxon>Actinomycetes</taxon>
        <taxon>Frankiales</taxon>
        <taxon>Frankiaceae</taxon>
        <taxon>Frankia</taxon>
    </lineage>
</organism>
<protein>
    <recommendedName>
        <fullName evidence="15">FAD-binding FR-type domain-containing protein</fullName>
    </recommendedName>
</protein>
<evidence type="ECO:0000256" key="14">
    <source>
        <dbReference type="SAM" id="Phobius"/>
    </source>
</evidence>
<feature type="compositionally biased region" description="Pro residues" evidence="13">
    <location>
        <begin position="7"/>
        <end position="20"/>
    </location>
</feature>
<dbReference type="InterPro" id="IPR017938">
    <property type="entry name" value="Riboflavin_synthase-like_b-brl"/>
</dbReference>
<dbReference type="InterPro" id="IPR017927">
    <property type="entry name" value="FAD-bd_FR_type"/>
</dbReference>
<keyword evidence="10" id="KW-0408">Iron</keyword>
<feature type="region of interest" description="Disordered" evidence="13">
    <location>
        <begin position="1"/>
        <end position="24"/>
    </location>
</feature>
<keyword evidence="5" id="KW-0001">2Fe-2S</keyword>
<dbReference type="GO" id="GO:0016491">
    <property type="term" value="F:oxidoreductase activity"/>
    <property type="evidence" value="ECO:0007669"/>
    <property type="project" value="UniProtKB-KW"/>
</dbReference>
<dbReference type="EMBL" id="SSXH01000121">
    <property type="protein sequence ID" value="THJ75132.1"/>
    <property type="molecule type" value="Genomic_DNA"/>
</dbReference>
<feature type="transmembrane region" description="Helical" evidence="14">
    <location>
        <begin position="29"/>
        <end position="52"/>
    </location>
</feature>
<dbReference type="InterPro" id="IPR013130">
    <property type="entry name" value="Fe3_Rdtase_TM_dom"/>
</dbReference>
<evidence type="ECO:0000256" key="4">
    <source>
        <dbReference type="ARBA" id="ARBA00022692"/>
    </source>
</evidence>
<evidence type="ECO:0000256" key="8">
    <source>
        <dbReference type="ARBA" id="ARBA00022989"/>
    </source>
</evidence>
<dbReference type="GO" id="GO:0051537">
    <property type="term" value="F:2 iron, 2 sulfur cluster binding"/>
    <property type="evidence" value="ECO:0007669"/>
    <property type="project" value="UniProtKB-KW"/>
</dbReference>
<dbReference type="InterPro" id="IPR013112">
    <property type="entry name" value="FAD-bd_8"/>
</dbReference>
<evidence type="ECO:0000313" key="17">
    <source>
        <dbReference type="Proteomes" id="UP000305282"/>
    </source>
</evidence>
<accession>A0A4S5ESN3</accession>